<dbReference type="SUPFAM" id="SSF56059">
    <property type="entry name" value="Glutathione synthetase ATP-binding domain-like"/>
    <property type="match status" value="1"/>
</dbReference>
<gene>
    <name evidence="1" type="ORF">ACFQJC_05590</name>
</gene>
<dbReference type="AlphaFoldDB" id="A0ABD5ZDA7"/>
<keyword evidence="1" id="KW-0436">Ligase</keyword>
<protein>
    <submittedName>
        <fullName evidence="1">RimK family alpha-L-glutamate ligase</fullName>
    </submittedName>
</protein>
<accession>A0ABD5ZDA7</accession>
<dbReference type="EMBL" id="JBHTAA010000001">
    <property type="protein sequence ID" value="MFC7202977.1"/>
    <property type="molecule type" value="Genomic_DNA"/>
</dbReference>
<sequence>MTTIALATGAEFPTLIDDDDSFVAALEAHGVTVEPAVWSDESVEWNEFDAIVIRSTWGYYEHAEAFVAWIDSLKSVSTPVWNHPEMLRWNTHKFYLRDLADRGVSTLPTEYVEQNEGVSLESVFEERDWDELIVKPAVSAGAFETKRITHDEHESEQSWVDSLNQSHDLLIQEFAREITGGEWSIIFFGDDYSHSVVKRPKEGDFRVQDDYGGSVHVEEPSESLREQAREVLDAVEAETAERPLYARIDGVERDSDFCLLEAELIEPELFFRVDSEAGERFAGEILDAL</sequence>
<organism evidence="1 2">
    <name type="scientific">Haloferax namakaokahaiae</name>
    <dbReference type="NCBI Taxonomy" id="1748331"/>
    <lineage>
        <taxon>Archaea</taxon>
        <taxon>Methanobacteriati</taxon>
        <taxon>Methanobacteriota</taxon>
        <taxon>Stenosarchaea group</taxon>
        <taxon>Halobacteria</taxon>
        <taxon>Halobacteriales</taxon>
        <taxon>Haloferacaceae</taxon>
        <taxon>Haloferax</taxon>
    </lineage>
</organism>
<dbReference type="GO" id="GO:0016874">
    <property type="term" value="F:ligase activity"/>
    <property type="evidence" value="ECO:0007669"/>
    <property type="project" value="UniProtKB-KW"/>
</dbReference>
<keyword evidence="2" id="KW-1185">Reference proteome</keyword>
<dbReference type="RefSeq" id="WP_390222260.1">
    <property type="nucleotide sequence ID" value="NZ_JBHTAA010000001.1"/>
</dbReference>
<dbReference type="Gene3D" id="3.30.470.20">
    <property type="entry name" value="ATP-grasp fold, B domain"/>
    <property type="match status" value="1"/>
</dbReference>
<evidence type="ECO:0000313" key="1">
    <source>
        <dbReference type="EMBL" id="MFC7202977.1"/>
    </source>
</evidence>
<name>A0ABD5ZDA7_9EURY</name>
<reference evidence="1 2" key="1">
    <citation type="journal article" date="2019" name="Int. J. Syst. Evol. Microbiol.">
        <title>The Global Catalogue of Microorganisms (GCM) 10K type strain sequencing project: providing services to taxonomists for standard genome sequencing and annotation.</title>
        <authorList>
            <consortium name="The Broad Institute Genomics Platform"/>
            <consortium name="The Broad Institute Genome Sequencing Center for Infectious Disease"/>
            <person name="Wu L."/>
            <person name="Ma J."/>
        </authorList>
    </citation>
    <scope>NUCLEOTIDE SEQUENCE [LARGE SCALE GENOMIC DNA]</scope>
    <source>
        <strain evidence="1 2">DSM 29988</strain>
    </source>
</reference>
<dbReference type="Proteomes" id="UP001596481">
    <property type="component" value="Unassembled WGS sequence"/>
</dbReference>
<evidence type="ECO:0000313" key="2">
    <source>
        <dbReference type="Proteomes" id="UP001596481"/>
    </source>
</evidence>
<dbReference type="PANTHER" id="PTHR39217:SF1">
    <property type="entry name" value="GLUTATHIONE SYNTHETASE"/>
    <property type="match status" value="1"/>
</dbReference>
<dbReference type="PANTHER" id="PTHR39217">
    <property type="match status" value="1"/>
</dbReference>
<proteinExistence type="predicted"/>
<dbReference type="InterPro" id="IPR053191">
    <property type="entry name" value="DcsG_Biosynth_Enzyme"/>
</dbReference>
<comment type="caution">
    <text evidence="1">The sequence shown here is derived from an EMBL/GenBank/DDBJ whole genome shotgun (WGS) entry which is preliminary data.</text>
</comment>